<dbReference type="PIRSF" id="PIRSF036292">
    <property type="entry name" value="Prenylcysteine_oxidase"/>
    <property type="match status" value="1"/>
</dbReference>
<reference evidence="10" key="1">
    <citation type="submission" date="2023-11" db="EMBL/GenBank/DDBJ databases">
        <authorList>
            <person name="Alioto T."/>
            <person name="Alioto T."/>
            <person name="Gomez Garrido J."/>
        </authorList>
    </citation>
    <scope>NUCLEOTIDE SEQUENCE</scope>
</reference>
<dbReference type="InterPro" id="IPR036188">
    <property type="entry name" value="FAD/NAD-bd_sf"/>
</dbReference>
<organism evidence="10 11">
    <name type="scientific">Lecanosticta acicola</name>
    <dbReference type="NCBI Taxonomy" id="111012"/>
    <lineage>
        <taxon>Eukaryota</taxon>
        <taxon>Fungi</taxon>
        <taxon>Dikarya</taxon>
        <taxon>Ascomycota</taxon>
        <taxon>Pezizomycotina</taxon>
        <taxon>Dothideomycetes</taxon>
        <taxon>Dothideomycetidae</taxon>
        <taxon>Mycosphaerellales</taxon>
        <taxon>Mycosphaerellaceae</taxon>
        <taxon>Lecanosticta</taxon>
    </lineage>
</organism>
<dbReference type="GO" id="GO:0030327">
    <property type="term" value="P:prenylated protein catabolic process"/>
    <property type="evidence" value="ECO:0007669"/>
    <property type="project" value="TreeGrafter"/>
</dbReference>
<keyword evidence="6" id="KW-0560">Oxidoreductase</keyword>
<dbReference type="PANTHER" id="PTHR15944">
    <property type="entry name" value="FARNESYLCYSTEINE LYASE"/>
    <property type="match status" value="1"/>
</dbReference>
<keyword evidence="11" id="KW-1185">Reference proteome</keyword>
<dbReference type="GO" id="GO:0001735">
    <property type="term" value="F:prenylcysteine oxidase activity"/>
    <property type="evidence" value="ECO:0007669"/>
    <property type="project" value="InterPro"/>
</dbReference>
<evidence type="ECO:0000313" key="11">
    <source>
        <dbReference type="Proteomes" id="UP001296104"/>
    </source>
</evidence>
<accession>A0AAI8Z4I9</accession>
<name>A0AAI8Z4I9_9PEZI</name>
<feature type="signal peptide" evidence="8">
    <location>
        <begin position="1"/>
        <end position="19"/>
    </location>
</feature>
<keyword evidence="3" id="KW-0285">Flavoprotein</keyword>
<dbReference type="SUPFAM" id="SSF51905">
    <property type="entry name" value="FAD/NAD(P)-binding domain"/>
    <property type="match status" value="1"/>
</dbReference>
<protein>
    <submittedName>
        <fullName evidence="10">Prenylcysteine lyase</fullName>
    </submittedName>
</protein>
<evidence type="ECO:0000256" key="6">
    <source>
        <dbReference type="ARBA" id="ARBA00023002"/>
    </source>
</evidence>
<dbReference type="InterPro" id="IPR017046">
    <property type="entry name" value="Prenylcysteine_Oxase1"/>
</dbReference>
<evidence type="ECO:0000256" key="7">
    <source>
        <dbReference type="ARBA" id="ARBA00023180"/>
    </source>
</evidence>
<dbReference type="Gene3D" id="3.50.50.60">
    <property type="entry name" value="FAD/NAD(P)-binding domain"/>
    <property type="match status" value="1"/>
</dbReference>
<dbReference type="Pfam" id="PF13450">
    <property type="entry name" value="NAD_binding_8"/>
    <property type="match status" value="1"/>
</dbReference>
<dbReference type="AlphaFoldDB" id="A0AAI8Z4I9"/>
<gene>
    <name evidence="10" type="ORF">LECACI_7A007455</name>
</gene>
<evidence type="ECO:0000256" key="1">
    <source>
        <dbReference type="ARBA" id="ARBA00001974"/>
    </source>
</evidence>
<keyword evidence="5" id="KW-0274">FAD</keyword>
<evidence type="ECO:0000256" key="4">
    <source>
        <dbReference type="ARBA" id="ARBA00022729"/>
    </source>
</evidence>
<keyword evidence="7" id="KW-0325">Glycoprotein</keyword>
<dbReference type="GO" id="GO:0016829">
    <property type="term" value="F:lyase activity"/>
    <property type="evidence" value="ECO:0007669"/>
    <property type="project" value="UniProtKB-KW"/>
</dbReference>
<sequence length="538" mass="59432">MRLTSIFLPALSCWTSTTAADQQVILTQHQSQAKPLNVAIIGAGAAGSSTAYYLSKYGASSSLPLNITIFERNGFIGGRSTTVSAYNDTALPVELGASIFVSVNQILVEAVKEFNFSTNAFREASKKKIPGDEVAIWNGDKFVLSLNGYWWDLAKLFWRYGTAPVKTQSLMKKTLSKFMKLYEEPYFPFKSLTQAAQEVELLAVTAATGEQYMRENGIGGLFGKEVVQASTRVNYAQNLEYIHGLEAMVCMATDGAMAVEGGNWQIFDAMVRNSGANVKLDTVVGGIWPQNQGSYALNFSHPDGSGSGFELFDAVVLAAPYQFSQLKSLGLETNDDYPDEIPYVQLHVTLFTSPHLLSPNFFGLPSDKPAPQVILTTIPEGEPAKKGPKGVGSPGFFSISLLRTIMNPNTSAQEYLYKIFSPQEPTPGFLADLLGVTDLPGHDEDSINERDVTWIYRKVWDSYPYEYPRVTFEDVKLGENLWYTAGMDSFISTMETNALMGKNVAKLVVEEFDEREVTEETGKIEEPGVISYTREWLR</sequence>
<comment type="cofactor">
    <cofactor evidence="1">
        <name>FAD</name>
        <dbReference type="ChEBI" id="CHEBI:57692"/>
    </cofactor>
</comment>
<feature type="domain" description="Prenylcysteine lyase" evidence="9">
    <location>
        <begin position="149"/>
        <end position="515"/>
    </location>
</feature>
<dbReference type="PANTHER" id="PTHR15944:SF0">
    <property type="entry name" value="PRENYLCYSTEINE LYASE DOMAIN-CONTAINING PROTEIN"/>
    <property type="match status" value="1"/>
</dbReference>
<comment type="caution">
    <text evidence="10">The sequence shown here is derived from an EMBL/GenBank/DDBJ whole genome shotgun (WGS) entry which is preliminary data.</text>
</comment>
<evidence type="ECO:0000256" key="3">
    <source>
        <dbReference type="ARBA" id="ARBA00022630"/>
    </source>
</evidence>
<evidence type="ECO:0000256" key="8">
    <source>
        <dbReference type="SAM" id="SignalP"/>
    </source>
</evidence>
<dbReference type="GO" id="GO:0030328">
    <property type="term" value="P:prenylcysteine catabolic process"/>
    <property type="evidence" value="ECO:0007669"/>
    <property type="project" value="InterPro"/>
</dbReference>
<keyword evidence="10" id="KW-0456">Lyase</keyword>
<dbReference type="InterPro" id="IPR010795">
    <property type="entry name" value="Prenylcys_lyase"/>
</dbReference>
<comment type="similarity">
    <text evidence="2">Belongs to the prenylcysteine oxidase family.</text>
</comment>
<keyword evidence="4 8" id="KW-0732">Signal</keyword>
<evidence type="ECO:0000259" key="9">
    <source>
        <dbReference type="Pfam" id="PF07156"/>
    </source>
</evidence>
<evidence type="ECO:0000313" key="10">
    <source>
        <dbReference type="EMBL" id="CAK4032297.1"/>
    </source>
</evidence>
<dbReference type="EMBL" id="CAVMBE010000061">
    <property type="protein sequence ID" value="CAK4032297.1"/>
    <property type="molecule type" value="Genomic_DNA"/>
</dbReference>
<evidence type="ECO:0000256" key="5">
    <source>
        <dbReference type="ARBA" id="ARBA00022827"/>
    </source>
</evidence>
<dbReference type="Proteomes" id="UP001296104">
    <property type="component" value="Unassembled WGS sequence"/>
</dbReference>
<proteinExistence type="inferred from homology"/>
<feature type="chain" id="PRO_5042588173" evidence="8">
    <location>
        <begin position="20"/>
        <end position="538"/>
    </location>
</feature>
<evidence type="ECO:0000256" key="2">
    <source>
        <dbReference type="ARBA" id="ARBA00009967"/>
    </source>
</evidence>
<dbReference type="Pfam" id="PF07156">
    <property type="entry name" value="Prenylcys_lyase"/>
    <property type="match status" value="1"/>
</dbReference>